<comment type="caution">
    <text evidence="1">The sequence shown here is derived from an EMBL/GenBank/DDBJ whole genome shotgun (WGS) entry which is preliminary data.</text>
</comment>
<reference evidence="1 2" key="1">
    <citation type="submission" date="2014-08" db="EMBL/GenBank/DDBJ databases">
        <title>Porphyromonas gulae strain:COT-052_OH3439 Genome sequencing.</title>
        <authorList>
            <person name="Wallis C."/>
            <person name="Deusch O."/>
            <person name="O'Flynn C."/>
            <person name="Davis I."/>
            <person name="Jospin G."/>
            <person name="Darling A.E."/>
            <person name="Coil D.A."/>
            <person name="Alexiev A."/>
            <person name="Horsfall A."/>
            <person name="Kirkwood N."/>
            <person name="Harris S."/>
            <person name="Eisen J.A."/>
        </authorList>
    </citation>
    <scope>NUCLEOTIDE SEQUENCE [LARGE SCALE GENOMIC DNA]</scope>
    <source>
        <strain evidence="2">COT-052 OH3439</strain>
    </source>
</reference>
<evidence type="ECO:0000313" key="2">
    <source>
        <dbReference type="Proteomes" id="UP000030146"/>
    </source>
</evidence>
<keyword evidence="2" id="KW-1185">Reference proteome</keyword>
<dbReference type="Proteomes" id="UP000030146">
    <property type="component" value="Unassembled WGS sequence"/>
</dbReference>
<dbReference type="Pfam" id="PF02620">
    <property type="entry name" value="YceD"/>
    <property type="match status" value="1"/>
</dbReference>
<accession>A0A099WUX9</accession>
<protein>
    <recommendedName>
        <fullName evidence="3">DNA-binding protein</fullName>
    </recommendedName>
</protein>
<dbReference type="EMBL" id="JRAK01000080">
    <property type="protein sequence ID" value="KGN87922.1"/>
    <property type="molecule type" value="Genomic_DNA"/>
</dbReference>
<proteinExistence type="predicted"/>
<gene>
    <name evidence="1" type="ORF">HR15_05675</name>
</gene>
<dbReference type="AlphaFoldDB" id="A0A099WUX9"/>
<dbReference type="GeneID" id="57239149"/>
<dbReference type="InterPro" id="IPR003772">
    <property type="entry name" value="YceD"/>
</dbReference>
<evidence type="ECO:0008006" key="3">
    <source>
        <dbReference type="Google" id="ProtNLM"/>
    </source>
</evidence>
<dbReference type="RefSeq" id="WP_018965454.1">
    <property type="nucleotide sequence ID" value="NZ_CALUCC010000057.1"/>
</dbReference>
<organism evidence="1 2">
    <name type="scientific">Porphyromonas gulae</name>
    <dbReference type="NCBI Taxonomy" id="111105"/>
    <lineage>
        <taxon>Bacteria</taxon>
        <taxon>Pseudomonadati</taxon>
        <taxon>Bacteroidota</taxon>
        <taxon>Bacteroidia</taxon>
        <taxon>Bacteroidales</taxon>
        <taxon>Porphyromonadaceae</taxon>
        <taxon>Porphyromonas</taxon>
    </lineage>
</organism>
<evidence type="ECO:0000313" key="1">
    <source>
        <dbReference type="EMBL" id="KGN87922.1"/>
    </source>
</evidence>
<name>A0A099WUX9_9PORP</name>
<sequence length="183" mass="20537">MASSGRYVLNLKSLPQGKHRFDYELGDSFFEQSGSYDILGGTLAAKVEVERNGDVFNFCIALDGIVKTACDRCLDEVEMPVKEENKLVVRFGDSYQELSDDLLVVPLSEGTLDLSSLLYEYSELAIPMQRMHSDGECDPEMMNRMSDLLAIDADEATEESGMTAHDSRWDSLGKLLEQKEQFK</sequence>